<keyword evidence="2" id="KW-0472">Membrane</keyword>
<name>A0AA39UXL4_9LECA</name>
<comment type="caution">
    <text evidence="3">The sequence shown here is derived from an EMBL/GenBank/DDBJ whole genome shotgun (WGS) entry which is preliminary data.</text>
</comment>
<dbReference type="EMBL" id="JAFEKC020000023">
    <property type="protein sequence ID" value="KAK0507477.1"/>
    <property type="molecule type" value="Genomic_DNA"/>
</dbReference>
<feature type="transmembrane region" description="Helical" evidence="2">
    <location>
        <begin position="615"/>
        <end position="636"/>
    </location>
</feature>
<dbReference type="Proteomes" id="UP001166286">
    <property type="component" value="Unassembled WGS sequence"/>
</dbReference>
<keyword evidence="2" id="KW-1133">Transmembrane helix</keyword>
<dbReference type="AlphaFoldDB" id="A0AA39UXL4"/>
<evidence type="ECO:0000256" key="1">
    <source>
        <dbReference type="SAM" id="MobiDB-lite"/>
    </source>
</evidence>
<sequence length="645" mass="71596">MDTQANDYSCYIRINNKTDVDFGLTETTVEDGEWPQGQPPNTIEANSGVDLRLKDKSGPSGSEGSATYSLELKKQPDTKITFKLNFSDPYSGWNDNFLGGSTNHPELISINVHPYSKSGHPFHGEVDIYAVGSKSFTSGQGERNIAEMHKAAKAQLEATKDHKAAAMMFCAVMSQLVQCNMVDIFLHIAQVVHTPATDRLLSEFLHIADSELIVLDIGLEDYTAMEKGPFQADFSIGFKPEGHIPINKDPVHENIAIAAFIKAKQLPEGTTYNNLNPKQWEYFRGLLWNDDPSCLLFDDKTDNNRDFGAGLEWYTEFKNGPVNCMTKRSHFGDLQCLHGMASRSGEAPEATKRNMLTWMEIMYKLACGNQGVEVQDKLKAVLPAHFNGSTEPTSDATLKQLLMATTPKYRFPDIRRRALGVCLHIIQDSYAVGHTQRCLLNPEDLAGRDENGFIRFKSGTYGRWGPIVSFHCYSGQDSDRHSHYDSLEGEAPVPKRLDTFNKIVGARDAIEKSIVLIKFSTGGAKWEDGVKDFLEQEVFALARNTKPANSEVDGSMGSCMTGTRAMTDARRDFEYMAGLEQKLTSLESAASYDVEAISSNPLWARRKGKRSLLRLVLFVLLGVLALVVAIISSAVISRVVSKILF</sequence>
<gene>
    <name evidence="3" type="ORF">JMJ35_010000</name>
</gene>
<accession>A0AA39UXL4</accession>
<evidence type="ECO:0000313" key="3">
    <source>
        <dbReference type="EMBL" id="KAK0507477.1"/>
    </source>
</evidence>
<evidence type="ECO:0000313" key="4">
    <source>
        <dbReference type="Proteomes" id="UP001166286"/>
    </source>
</evidence>
<keyword evidence="4" id="KW-1185">Reference proteome</keyword>
<feature type="compositionally biased region" description="Polar residues" evidence="1">
    <location>
        <begin position="59"/>
        <end position="68"/>
    </location>
</feature>
<evidence type="ECO:0000256" key="2">
    <source>
        <dbReference type="SAM" id="Phobius"/>
    </source>
</evidence>
<organism evidence="3 4">
    <name type="scientific">Cladonia borealis</name>
    <dbReference type="NCBI Taxonomy" id="184061"/>
    <lineage>
        <taxon>Eukaryota</taxon>
        <taxon>Fungi</taxon>
        <taxon>Dikarya</taxon>
        <taxon>Ascomycota</taxon>
        <taxon>Pezizomycotina</taxon>
        <taxon>Lecanoromycetes</taxon>
        <taxon>OSLEUM clade</taxon>
        <taxon>Lecanoromycetidae</taxon>
        <taxon>Lecanorales</taxon>
        <taxon>Lecanorineae</taxon>
        <taxon>Cladoniaceae</taxon>
        <taxon>Cladonia</taxon>
    </lineage>
</organism>
<protein>
    <submittedName>
        <fullName evidence="3">Uncharacterized protein</fullName>
    </submittedName>
</protein>
<reference evidence="3" key="1">
    <citation type="submission" date="2023-03" db="EMBL/GenBank/DDBJ databases">
        <title>Complete genome of Cladonia borealis.</title>
        <authorList>
            <person name="Park H."/>
        </authorList>
    </citation>
    <scope>NUCLEOTIDE SEQUENCE</scope>
    <source>
        <strain evidence="3">ANT050790</strain>
    </source>
</reference>
<keyword evidence="2" id="KW-0812">Transmembrane</keyword>
<feature type="region of interest" description="Disordered" evidence="1">
    <location>
        <begin position="29"/>
        <end position="68"/>
    </location>
</feature>
<dbReference type="Gene3D" id="2.60.270.50">
    <property type="match status" value="1"/>
</dbReference>
<proteinExistence type="predicted"/>